<sequence length="119" mass="13395">MERPLAEGEVRCTVVVQLEKASQDNSLFVNPDMYSLHLTVATFAPSEKPENASRLDKIVLARYEGFTDGLDVPDWTRRKPGREMIFRHTVKGLATFLSRVASSRTDLRALVDSLEAMNI</sequence>
<protein>
    <submittedName>
        <fullName evidence="1">Uncharacterized protein</fullName>
    </submittedName>
</protein>
<dbReference type="HOGENOM" id="CLU_2062338_0_0_1"/>
<proteinExistence type="predicted"/>
<evidence type="ECO:0000313" key="2">
    <source>
        <dbReference type="Proteomes" id="UP000053257"/>
    </source>
</evidence>
<dbReference type="AlphaFoldDB" id="A0A0C3NP33"/>
<reference evidence="1 2" key="1">
    <citation type="journal article" date="2014" name="PLoS Genet.">
        <title>Analysis of the Phlebiopsis gigantea genome, transcriptome and secretome provides insight into its pioneer colonization strategies of wood.</title>
        <authorList>
            <person name="Hori C."/>
            <person name="Ishida T."/>
            <person name="Igarashi K."/>
            <person name="Samejima M."/>
            <person name="Suzuki H."/>
            <person name="Master E."/>
            <person name="Ferreira P."/>
            <person name="Ruiz-Duenas F.J."/>
            <person name="Held B."/>
            <person name="Canessa P."/>
            <person name="Larrondo L.F."/>
            <person name="Schmoll M."/>
            <person name="Druzhinina I.S."/>
            <person name="Kubicek C.P."/>
            <person name="Gaskell J.A."/>
            <person name="Kersten P."/>
            <person name="St John F."/>
            <person name="Glasner J."/>
            <person name="Sabat G."/>
            <person name="Splinter BonDurant S."/>
            <person name="Syed K."/>
            <person name="Yadav J."/>
            <person name="Mgbeahuruike A.C."/>
            <person name="Kovalchuk A."/>
            <person name="Asiegbu F.O."/>
            <person name="Lackner G."/>
            <person name="Hoffmeister D."/>
            <person name="Rencoret J."/>
            <person name="Gutierrez A."/>
            <person name="Sun H."/>
            <person name="Lindquist E."/>
            <person name="Barry K."/>
            <person name="Riley R."/>
            <person name="Grigoriev I.V."/>
            <person name="Henrissat B."/>
            <person name="Kues U."/>
            <person name="Berka R.M."/>
            <person name="Martinez A.T."/>
            <person name="Covert S.F."/>
            <person name="Blanchette R.A."/>
            <person name="Cullen D."/>
        </authorList>
    </citation>
    <scope>NUCLEOTIDE SEQUENCE [LARGE SCALE GENOMIC DNA]</scope>
    <source>
        <strain evidence="1 2">11061_1 CR5-6</strain>
    </source>
</reference>
<evidence type="ECO:0000313" key="1">
    <source>
        <dbReference type="EMBL" id="KIP06859.1"/>
    </source>
</evidence>
<dbReference type="Proteomes" id="UP000053257">
    <property type="component" value="Unassembled WGS sequence"/>
</dbReference>
<name>A0A0C3NP33_PHLG1</name>
<dbReference type="OrthoDB" id="2749120at2759"/>
<gene>
    <name evidence="1" type="ORF">PHLGIDRAFT_19354</name>
</gene>
<organism evidence="1 2">
    <name type="scientific">Phlebiopsis gigantea (strain 11061_1 CR5-6)</name>
    <name type="common">White-rot fungus</name>
    <name type="synonym">Peniophora gigantea</name>
    <dbReference type="NCBI Taxonomy" id="745531"/>
    <lineage>
        <taxon>Eukaryota</taxon>
        <taxon>Fungi</taxon>
        <taxon>Dikarya</taxon>
        <taxon>Basidiomycota</taxon>
        <taxon>Agaricomycotina</taxon>
        <taxon>Agaricomycetes</taxon>
        <taxon>Polyporales</taxon>
        <taxon>Phanerochaetaceae</taxon>
        <taxon>Phlebiopsis</taxon>
    </lineage>
</organism>
<dbReference type="EMBL" id="KN840509">
    <property type="protein sequence ID" value="KIP06859.1"/>
    <property type="molecule type" value="Genomic_DNA"/>
</dbReference>
<keyword evidence="2" id="KW-1185">Reference proteome</keyword>
<accession>A0A0C3NP33</accession>